<sequence length="337" mass="39002">MNEEKYTPPKCESNTDEDDVWYFDNGANNHMTGNYSYFSELDENITGRVRFEDGSCVSIKGKGSILFQGIEVSQERDCVKIKQERYARKILKEAGMEDCNATLYPMEKDIKLSKAEDEPEVEATQYQKMVGCLRYLLHTSPDLIYRLVCSHNVDIDDGRNTTRHVFYLGTSPITWCSQKQTTVALFSCEAEFMAATAAACQAIWLRDLLAKVTGLERQKVIIIVDNKLAIALSKNPIFHGRSKHIHNRYHFIREYVENEQVIVEHVSGENQRADLLAKALARIRFKEMRFLLVVQEYRDMAMTWQSSNDMDKNCWVGKIIPQEGQNIEFIDLKRKIW</sequence>
<gene>
    <name evidence="2" type="ORF">Tco_0908338</name>
</gene>
<dbReference type="PANTHER" id="PTHR11439">
    <property type="entry name" value="GAG-POL-RELATED RETROTRANSPOSON"/>
    <property type="match status" value="1"/>
</dbReference>
<reference evidence="2" key="2">
    <citation type="submission" date="2022-01" db="EMBL/GenBank/DDBJ databases">
        <authorList>
            <person name="Yamashiro T."/>
            <person name="Shiraishi A."/>
            <person name="Satake H."/>
            <person name="Nakayama K."/>
        </authorList>
    </citation>
    <scope>NUCLEOTIDE SEQUENCE</scope>
</reference>
<dbReference type="Proteomes" id="UP001151760">
    <property type="component" value="Unassembled WGS sequence"/>
</dbReference>
<evidence type="ECO:0000313" key="2">
    <source>
        <dbReference type="EMBL" id="GJT28063.1"/>
    </source>
</evidence>
<comment type="caution">
    <text evidence="2">The sequence shown here is derived from an EMBL/GenBank/DDBJ whole genome shotgun (WGS) entry which is preliminary data.</text>
</comment>
<keyword evidence="3" id="KW-1185">Reference proteome</keyword>
<accession>A0ABQ5CQ43</accession>
<proteinExistence type="predicted"/>
<dbReference type="SUPFAM" id="SSF53098">
    <property type="entry name" value="Ribonuclease H-like"/>
    <property type="match status" value="1"/>
</dbReference>
<dbReference type="CDD" id="cd09272">
    <property type="entry name" value="RNase_HI_RT_Ty1"/>
    <property type="match status" value="1"/>
</dbReference>
<name>A0ABQ5CQ43_9ASTR</name>
<feature type="domain" description="Retrovirus-related Pol polyprotein from transposon TNT 1-94-like beta-barrel" evidence="1">
    <location>
        <begin position="21"/>
        <end position="68"/>
    </location>
</feature>
<dbReference type="EMBL" id="BQNB010014430">
    <property type="protein sequence ID" value="GJT28063.1"/>
    <property type="molecule type" value="Genomic_DNA"/>
</dbReference>
<protein>
    <submittedName>
        <fullName evidence="2">Uncharacterized mitochondrial protein-like protein</fullName>
    </submittedName>
</protein>
<organism evidence="2 3">
    <name type="scientific">Tanacetum coccineum</name>
    <dbReference type="NCBI Taxonomy" id="301880"/>
    <lineage>
        <taxon>Eukaryota</taxon>
        <taxon>Viridiplantae</taxon>
        <taxon>Streptophyta</taxon>
        <taxon>Embryophyta</taxon>
        <taxon>Tracheophyta</taxon>
        <taxon>Spermatophyta</taxon>
        <taxon>Magnoliopsida</taxon>
        <taxon>eudicotyledons</taxon>
        <taxon>Gunneridae</taxon>
        <taxon>Pentapetalae</taxon>
        <taxon>asterids</taxon>
        <taxon>campanulids</taxon>
        <taxon>Asterales</taxon>
        <taxon>Asteraceae</taxon>
        <taxon>Asteroideae</taxon>
        <taxon>Anthemideae</taxon>
        <taxon>Anthemidinae</taxon>
        <taxon>Tanacetum</taxon>
    </lineage>
</organism>
<dbReference type="PANTHER" id="PTHR11439:SF480">
    <property type="entry name" value="REVERSE TRANSCRIPTASE TY1_COPIA-TYPE DOMAIN-CONTAINING PROTEIN"/>
    <property type="match status" value="1"/>
</dbReference>
<dbReference type="InterPro" id="IPR012337">
    <property type="entry name" value="RNaseH-like_sf"/>
</dbReference>
<evidence type="ECO:0000313" key="3">
    <source>
        <dbReference type="Proteomes" id="UP001151760"/>
    </source>
</evidence>
<reference evidence="2" key="1">
    <citation type="journal article" date="2022" name="Int. J. Mol. Sci.">
        <title>Draft Genome of Tanacetum Coccineum: Genomic Comparison of Closely Related Tanacetum-Family Plants.</title>
        <authorList>
            <person name="Yamashiro T."/>
            <person name="Shiraishi A."/>
            <person name="Nakayama K."/>
            <person name="Satake H."/>
        </authorList>
    </citation>
    <scope>NUCLEOTIDE SEQUENCE</scope>
</reference>
<evidence type="ECO:0000259" key="1">
    <source>
        <dbReference type="Pfam" id="PF22936"/>
    </source>
</evidence>
<dbReference type="Pfam" id="PF22936">
    <property type="entry name" value="Pol_BBD"/>
    <property type="match status" value="1"/>
</dbReference>
<dbReference type="InterPro" id="IPR054722">
    <property type="entry name" value="PolX-like_BBD"/>
</dbReference>